<evidence type="ECO:0000256" key="1">
    <source>
        <dbReference type="SAM" id="SignalP"/>
    </source>
</evidence>
<dbReference type="InterPro" id="IPR025164">
    <property type="entry name" value="Toastrack_DUF4097"/>
</dbReference>
<dbReference type="RefSeq" id="WP_125650181.1">
    <property type="nucleotide sequence ID" value="NZ_JBHTOH010000033.1"/>
</dbReference>
<dbReference type="Pfam" id="PF13349">
    <property type="entry name" value="DUF4097"/>
    <property type="match status" value="1"/>
</dbReference>
<comment type="caution">
    <text evidence="3">The sequence shown here is derived from an EMBL/GenBank/DDBJ whole genome shotgun (WGS) entry which is preliminary data.</text>
</comment>
<accession>A0ABW4BMY6</accession>
<evidence type="ECO:0000313" key="4">
    <source>
        <dbReference type="Proteomes" id="UP001597191"/>
    </source>
</evidence>
<feature type="chain" id="PRO_5046047336" evidence="1">
    <location>
        <begin position="23"/>
        <end position="224"/>
    </location>
</feature>
<proteinExistence type="predicted"/>
<protein>
    <submittedName>
        <fullName evidence="3">DUF4097 family beta strand repeat-containing protein</fullName>
    </submittedName>
</protein>
<dbReference type="Proteomes" id="UP001597191">
    <property type="component" value="Unassembled WGS sequence"/>
</dbReference>
<keyword evidence="1" id="KW-0732">Signal</keyword>
<evidence type="ECO:0000259" key="2">
    <source>
        <dbReference type="Pfam" id="PF13349"/>
    </source>
</evidence>
<reference evidence="4" key="1">
    <citation type="journal article" date="2019" name="Int. J. Syst. Evol. Microbiol.">
        <title>The Global Catalogue of Microorganisms (GCM) 10K type strain sequencing project: providing services to taxonomists for standard genome sequencing and annotation.</title>
        <authorList>
            <consortium name="The Broad Institute Genomics Platform"/>
            <consortium name="The Broad Institute Genome Sequencing Center for Infectious Disease"/>
            <person name="Wu L."/>
            <person name="Ma J."/>
        </authorList>
    </citation>
    <scope>NUCLEOTIDE SEQUENCE [LARGE SCALE GENOMIC DNA]</scope>
    <source>
        <strain evidence="4">CCM 8937</strain>
    </source>
</reference>
<sequence>MKKTITILVSFMSLILGSVLLAGCTNNSENFTERDYHASNKAVTSVKLDVRDRQIKVVPSVDQQIHIAYSESDQEYYKIAVSAQHTLTMTSASNKKWTDYIGLKTAAKSRKIVLQVPNKLLTTLKITTNNSNLKLAPLTVKRNISLSTQNGNLTFDKLNAGKAIKLQAKNGNITGSVLGSYDDYAITTTIKKGNSNLPANKKGGVKKLIVANNNGNIDVELVKK</sequence>
<evidence type="ECO:0000313" key="3">
    <source>
        <dbReference type="EMBL" id="MFD1411023.1"/>
    </source>
</evidence>
<gene>
    <name evidence="3" type="ORF">ACFQ4R_05295</name>
</gene>
<name>A0ABW4BMY6_9LACO</name>
<dbReference type="EMBL" id="JBHTOH010000033">
    <property type="protein sequence ID" value="MFD1411023.1"/>
    <property type="molecule type" value="Genomic_DNA"/>
</dbReference>
<feature type="domain" description="DUF4097" evidence="2">
    <location>
        <begin position="44"/>
        <end position="219"/>
    </location>
</feature>
<keyword evidence="4" id="KW-1185">Reference proteome</keyword>
<organism evidence="3 4">
    <name type="scientific">Lapidilactobacillus gannanensis</name>
    <dbReference type="NCBI Taxonomy" id="2486002"/>
    <lineage>
        <taxon>Bacteria</taxon>
        <taxon>Bacillati</taxon>
        <taxon>Bacillota</taxon>
        <taxon>Bacilli</taxon>
        <taxon>Lactobacillales</taxon>
        <taxon>Lactobacillaceae</taxon>
        <taxon>Lapidilactobacillus</taxon>
    </lineage>
</organism>
<dbReference type="PROSITE" id="PS51257">
    <property type="entry name" value="PROKAR_LIPOPROTEIN"/>
    <property type="match status" value="1"/>
</dbReference>
<feature type="signal peptide" evidence="1">
    <location>
        <begin position="1"/>
        <end position="22"/>
    </location>
</feature>